<name>A0A922N213_9PLEO</name>
<feature type="compositionally biased region" description="Polar residues" evidence="2">
    <location>
        <begin position="132"/>
        <end position="141"/>
    </location>
</feature>
<feature type="region of interest" description="Disordered" evidence="2">
    <location>
        <begin position="408"/>
        <end position="462"/>
    </location>
</feature>
<dbReference type="EMBL" id="NRDI02000039">
    <property type="protein sequence ID" value="KAI1507500.1"/>
    <property type="molecule type" value="Genomic_DNA"/>
</dbReference>
<feature type="region of interest" description="Disordered" evidence="2">
    <location>
        <begin position="182"/>
        <end position="264"/>
    </location>
</feature>
<sequence length="1436" mass="162557">MTGNGAAGGPVGPAASLPLPLPLPGTPRRLQPGEAINDRIRSLERKWNLGLRIRGEGWSPTTKNPSDLADKTFGLVKRLFYLPPALDKAIENFEGLARQWPRNKPRNERLEELYRTLQNEVKKHTPAPKNATPRNNPPKSLLASSLHVNYLQEAPTKADPETIAKDTPQSTNRLLDFRQEERESYTTAVDPGSPTDVDTEDEGNEPFETPRSPSPSTSRSQKIFQASKHVSLKITRKRPSESSDHFENSSKLTKTSKGKQAVKSLMTSSIAQPEFKKPTLNMARSSQGIASFSSSANPSFVNTTFSSQETTKTTETSFTSHESDNDADERRTMGSKLKRTSSTTMGSLDDYELIRAESRLGLFEQDIQNDLNEVFSQGSSGQSRSTFGSIDEDGLCEVSLKVEANEAKLASPSATTREPEVPGISDNGGYHKTPLKTGLPPTKPQKDRNYPPNPADSPSKMPYEVRDLSRQNLFVATLSDRFRRFPYHILYICQRIATEASISPEDLLCNMNVSAVRTSQEEFWKCIEKHSRVPHVKLRESSRLWQASKNRYDGYTFKGSLTFNPKSDGPLLSLRLSSVQADNSCRLQRIFGSDRFLYLNSPLFRSARVDSRHDTATMDQIRKQWQAWLLTEHSFLGRKWRVFHIEDLKKGKNTRRKDVMHDKRLVLFATEGWGIEKPCSIGQMLNQFLPFASNADQSVCKAFARIDLGLSRTIPTLCFEPGQIIRVKDKLATLDFEDTRFNDISLHWPPFPDGTVMDDGCSIISVGAALIIWQLYKKATGTTGPLPSIFQGRIAGAKGVWIISAESYTKDPEHLKPWIMINASQWKFNPPEDALLDHEHHRTFELSNYSSSPTPSELHISFIPILVDRKVPLTVIDSLMKDSLEAERTKLLDLLPDPVKMYDWVHRNGTKTQSGNDVPWQAAMPVSLEEKVKLLLESGFSPAKFQPLAQSLQRFIQAKQILQESKLRVPLAKSTFLFGIVDPFEVLEPGQIQVQFSSSFADDTTDEKYLGLRDMEVLVARQPACRRSDIQKVRTVIRPELSHLVDVVVFPSRGRYPLAGKLQGGDYDGDIFWICWEPQLVLPFLNAPAPVQSPDPARYEIKKTTAKVRDVIDTRNPGDVDRLLEMAIEARSKSSMLGMVTVFAEKQAYRENCIHSATLEALYDMHDLLVDAPKQGYFLSQADFDLCKQKLGLKEPKQPAYKCAMEDCANAKNSTKVEECRKRNYSPKLNRVIDYLYFETVRKHNVETMRLVNEFFSKATPLDDTLLYPQKHLNDKNSKAIKKELRSYYEKLDSLYRDWNSGWHKDYDPERCNAHIDDCYRKYQAIQPDYPDDPEIRPLVEQYLGPGICYWDKVKASALYAKFPYKEKSSFVLTMAGGELARLKADSFPLTRALVSGIRTNLKPKPIKAPIQYDEEGEDDDEEEEFESALEEPLLE</sequence>
<keyword evidence="5" id="KW-1185">Reference proteome</keyword>
<feature type="domain" description="RDRP core" evidence="3">
    <location>
        <begin position="574"/>
        <end position="1239"/>
    </location>
</feature>
<dbReference type="GO" id="GO:0003968">
    <property type="term" value="F:RNA-directed RNA polymerase activity"/>
    <property type="evidence" value="ECO:0007669"/>
    <property type="project" value="UniProtKB-KW"/>
</dbReference>
<gene>
    <name evidence="4" type="ORF">Ptr86124_013523</name>
</gene>
<accession>A0A922N213</accession>
<dbReference type="OMA" id="VHFGFSN"/>
<evidence type="ECO:0000256" key="2">
    <source>
        <dbReference type="SAM" id="MobiDB-lite"/>
    </source>
</evidence>
<dbReference type="PANTHER" id="PTHR23079">
    <property type="entry name" value="RNA-DEPENDENT RNA POLYMERASE"/>
    <property type="match status" value="1"/>
</dbReference>
<comment type="similarity">
    <text evidence="1">Belongs to the RdRP family.</text>
</comment>
<comment type="catalytic activity">
    <reaction evidence="1">
        <text>RNA(n) + a ribonucleoside 5'-triphosphate = RNA(n+1) + diphosphate</text>
        <dbReference type="Rhea" id="RHEA:21248"/>
        <dbReference type="Rhea" id="RHEA-COMP:14527"/>
        <dbReference type="Rhea" id="RHEA-COMP:17342"/>
        <dbReference type="ChEBI" id="CHEBI:33019"/>
        <dbReference type="ChEBI" id="CHEBI:61557"/>
        <dbReference type="ChEBI" id="CHEBI:140395"/>
        <dbReference type="EC" id="2.7.7.48"/>
    </reaction>
</comment>
<evidence type="ECO:0000313" key="5">
    <source>
        <dbReference type="Proteomes" id="UP000249757"/>
    </source>
</evidence>
<keyword evidence="1" id="KW-0808">Transferase</keyword>
<dbReference type="GO" id="GO:0030422">
    <property type="term" value="P:siRNA processing"/>
    <property type="evidence" value="ECO:0007669"/>
    <property type="project" value="TreeGrafter"/>
</dbReference>
<keyword evidence="1 4" id="KW-0696">RNA-directed RNA polymerase</keyword>
<proteinExistence type="inferred from homology"/>
<reference evidence="5" key="1">
    <citation type="journal article" date="2022" name="Microb. Genom.">
        <title>A global pangenome for the wheat fungal pathogen Pyrenophora tritici-repentis and prediction of effector protein structural homology.</title>
        <authorList>
            <person name="Moolhuijzen P.M."/>
            <person name="See P.T."/>
            <person name="Shi G."/>
            <person name="Powell H.R."/>
            <person name="Cockram J."/>
            <person name="Jorgensen L.N."/>
            <person name="Benslimane H."/>
            <person name="Strelkov S.E."/>
            <person name="Turner J."/>
            <person name="Liu Z."/>
            <person name="Moffat C.S."/>
        </authorList>
    </citation>
    <scope>NUCLEOTIDE SEQUENCE [LARGE SCALE GENOMIC DNA]</scope>
</reference>
<feature type="region of interest" description="Disordered" evidence="2">
    <location>
        <begin position="120"/>
        <end position="141"/>
    </location>
</feature>
<dbReference type="InterPro" id="IPR007855">
    <property type="entry name" value="RDRP"/>
</dbReference>
<comment type="caution">
    <text evidence="4">The sequence shown here is derived from an EMBL/GenBank/DDBJ whole genome shotgun (WGS) entry which is preliminary data.</text>
</comment>
<dbReference type="Pfam" id="PF05183">
    <property type="entry name" value="RdRP"/>
    <property type="match status" value="1"/>
</dbReference>
<feature type="region of interest" description="Disordered" evidence="2">
    <location>
        <begin position="1407"/>
        <end position="1436"/>
    </location>
</feature>
<feature type="region of interest" description="Disordered" evidence="2">
    <location>
        <begin position="291"/>
        <end position="343"/>
    </location>
</feature>
<dbReference type="Proteomes" id="UP000249757">
    <property type="component" value="Unassembled WGS sequence"/>
</dbReference>
<organism evidence="4 5">
    <name type="scientific">Pyrenophora tritici-repentis</name>
    <dbReference type="NCBI Taxonomy" id="45151"/>
    <lineage>
        <taxon>Eukaryota</taxon>
        <taxon>Fungi</taxon>
        <taxon>Dikarya</taxon>
        <taxon>Ascomycota</taxon>
        <taxon>Pezizomycotina</taxon>
        <taxon>Dothideomycetes</taxon>
        <taxon>Pleosporomycetidae</taxon>
        <taxon>Pleosporales</taxon>
        <taxon>Pleosporineae</taxon>
        <taxon>Pleosporaceae</taxon>
        <taxon>Pyrenophora</taxon>
    </lineage>
</organism>
<keyword evidence="1" id="KW-0548">Nucleotidyltransferase</keyword>
<feature type="compositionally biased region" description="Acidic residues" evidence="2">
    <location>
        <begin position="1413"/>
        <end position="1436"/>
    </location>
</feature>
<feature type="compositionally biased region" description="Basic and acidic residues" evidence="2">
    <location>
        <begin position="321"/>
        <end position="332"/>
    </location>
</feature>
<dbReference type="EC" id="2.7.7.48" evidence="1"/>
<feature type="region of interest" description="Disordered" evidence="2">
    <location>
        <begin position="1"/>
        <end position="35"/>
    </location>
</feature>
<dbReference type="PANTHER" id="PTHR23079:SF55">
    <property type="entry name" value="RNA-DIRECTED RNA POLYMERASE"/>
    <property type="match status" value="1"/>
</dbReference>
<evidence type="ECO:0000313" key="4">
    <source>
        <dbReference type="EMBL" id="KAI1507500.1"/>
    </source>
</evidence>
<feature type="region of interest" description="Disordered" evidence="2">
    <location>
        <begin position="154"/>
        <end position="173"/>
    </location>
</feature>
<keyword evidence="1" id="KW-0694">RNA-binding</keyword>
<protein>
    <recommendedName>
        <fullName evidence="1">RNA-dependent RNA polymerase</fullName>
        <ecNumber evidence="1">2.7.7.48</ecNumber>
    </recommendedName>
</protein>
<feature type="compositionally biased region" description="Gly residues" evidence="2">
    <location>
        <begin position="1"/>
        <end position="11"/>
    </location>
</feature>
<feature type="compositionally biased region" description="Low complexity" evidence="2">
    <location>
        <begin position="209"/>
        <end position="220"/>
    </location>
</feature>
<dbReference type="GO" id="GO:0031380">
    <property type="term" value="C:nuclear RNA-directed RNA polymerase complex"/>
    <property type="evidence" value="ECO:0007669"/>
    <property type="project" value="TreeGrafter"/>
</dbReference>
<evidence type="ECO:0000259" key="3">
    <source>
        <dbReference type="Pfam" id="PF05183"/>
    </source>
</evidence>
<dbReference type="GO" id="GO:0003723">
    <property type="term" value="F:RNA binding"/>
    <property type="evidence" value="ECO:0007669"/>
    <property type="project" value="UniProtKB-KW"/>
</dbReference>
<evidence type="ECO:0000256" key="1">
    <source>
        <dbReference type="RuleBase" id="RU363098"/>
    </source>
</evidence>
<feature type="compositionally biased region" description="Low complexity" evidence="2">
    <location>
        <begin position="303"/>
        <end position="320"/>
    </location>
</feature>
<feature type="compositionally biased region" description="Basic and acidic residues" evidence="2">
    <location>
        <begin position="238"/>
        <end position="248"/>
    </location>
</feature>
<dbReference type="InterPro" id="IPR057596">
    <property type="entry name" value="RDRP_core"/>
</dbReference>